<keyword evidence="2" id="KW-1185">Reference proteome</keyword>
<dbReference type="Proteomes" id="UP000015105">
    <property type="component" value="Chromosome 5D"/>
</dbReference>
<organism evidence="1 2">
    <name type="scientific">Aegilops tauschii subsp. strangulata</name>
    <name type="common">Goatgrass</name>
    <dbReference type="NCBI Taxonomy" id="200361"/>
    <lineage>
        <taxon>Eukaryota</taxon>
        <taxon>Viridiplantae</taxon>
        <taxon>Streptophyta</taxon>
        <taxon>Embryophyta</taxon>
        <taxon>Tracheophyta</taxon>
        <taxon>Spermatophyta</taxon>
        <taxon>Magnoliopsida</taxon>
        <taxon>Liliopsida</taxon>
        <taxon>Poales</taxon>
        <taxon>Poaceae</taxon>
        <taxon>BOP clade</taxon>
        <taxon>Pooideae</taxon>
        <taxon>Triticodae</taxon>
        <taxon>Triticeae</taxon>
        <taxon>Triticinae</taxon>
        <taxon>Aegilops</taxon>
    </lineage>
</organism>
<proteinExistence type="predicted"/>
<reference evidence="1" key="5">
    <citation type="journal article" date="2021" name="G3 (Bethesda)">
        <title>Aegilops tauschii genome assembly Aet v5.0 features greater sequence contiguity and improved annotation.</title>
        <authorList>
            <person name="Wang L."/>
            <person name="Zhu T."/>
            <person name="Rodriguez J.C."/>
            <person name="Deal K.R."/>
            <person name="Dubcovsky J."/>
            <person name="McGuire P.E."/>
            <person name="Lux T."/>
            <person name="Spannagl M."/>
            <person name="Mayer K.F.X."/>
            <person name="Baldrich P."/>
            <person name="Meyers B.C."/>
            <person name="Huo N."/>
            <person name="Gu Y.Q."/>
            <person name="Zhou H."/>
            <person name="Devos K.M."/>
            <person name="Bennetzen J.L."/>
            <person name="Unver T."/>
            <person name="Budak H."/>
            <person name="Gulick P.J."/>
            <person name="Galiba G."/>
            <person name="Kalapos B."/>
            <person name="Nelson D.R."/>
            <person name="Li P."/>
            <person name="You F.M."/>
            <person name="Luo M.C."/>
            <person name="Dvorak J."/>
        </authorList>
    </citation>
    <scope>NUCLEOTIDE SEQUENCE [LARGE SCALE GENOMIC DNA]</scope>
    <source>
        <strain evidence="1">cv. AL8/78</strain>
    </source>
</reference>
<evidence type="ECO:0000313" key="1">
    <source>
        <dbReference type="EnsemblPlants" id="AET5Gv20072700.1"/>
    </source>
</evidence>
<name>A0A453JHV2_AEGTS</name>
<protein>
    <submittedName>
        <fullName evidence="1">Uncharacterized protein</fullName>
    </submittedName>
</protein>
<reference evidence="2" key="2">
    <citation type="journal article" date="2017" name="Nat. Plants">
        <title>The Aegilops tauschii genome reveals multiple impacts of transposons.</title>
        <authorList>
            <person name="Zhao G."/>
            <person name="Zou C."/>
            <person name="Li K."/>
            <person name="Wang K."/>
            <person name="Li T."/>
            <person name="Gao L."/>
            <person name="Zhang X."/>
            <person name="Wang H."/>
            <person name="Yang Z."/>
            <person name="Liu X."/>
            <person name="Jiang W."/>
            <person name="Mao L."/>
            <person name="Kong X."/>
            <person name="Jiao Y."/>
            <person name="Jia J."/>
        </authorList>
    </citation>
    <scope>NUCLEOTIDE SEQUENCE [LARGE SCALE GENOMIC DNA]</scope>
    <source>
        <strain evidence="2">cv. AL8/78</strain>
    </source>
</reference>
<evidence type="ECO:0000313" key="2">
    <source>
        <dbReference type="Proteomes" id="UP000015105"/>
    </source>
</evidence>
<reference evidence="1" key="4">
    <citation type="submission" date="2019-03" db="UniProtKB">
        <authorList>
            <consortium name="EnsemblPlants"/>
        </authorList>
    </citation>
    <scope>IDENTIFICATION</scope>
</reference>
<reference evidence="2" key="1">
    <citation type="journal article" date="2014" name="Science">
        <title>Ancient hybridizations among the ancestral genomes of bread wheat.</title>
        <authorList>
            <consortium name="International Wheat Genome Sequencing Consortium,"/>
            <person name="Marcussen T."/>
            <person name="Sandve S.R."/>
            <person name="Heier L."/>
            <person name="Spannagl M."/>
            <person name="Pfeifer M."/>
            <person name="Jakobsen K.S."/>
            <person name="Wulff B.B."/>
            <person name="Steuernagel B."/>
            <person name="Mayer K.F."/>
            <person name="Olsen O.A."/>
        </authorList>
    </citation>
    <scope>NUCLEOTIDE SEQUENCE [LARGE SCALE GENOMIC DNA]</scope>
    <source>
        <strain evidence="2">cv. AL8/78</strain>
    </source>
</reference>
<dbReference type="AlphaFoldDB" id="A0A453JHV2"/>
<accession>A0A453JHV2</accession>
<sequence>MEGADRTMRPQRGNNGFKFEAKWLQEEGCEEIVRNAWSDASLRGENDLPQKLTRTMGDLKNWDTNVLGDLEKRIKTIKTELEHVRRALIDGNTVSREQLLREKMNTNKTYSGDRELMLSGCRLGIKNTTFFHAYASERKKKNTIKR</sequence>
<dbReference type="EnsemblPlants" id="AET5Gv20072700.1">
    <property type="protein sequence ID" value="AET5Gv20072700.1"/>
    <property type="gene ID" value="AET5Gv20072700"/>
</dbReference>
<reference evidence="1" key="3">
    <citation type="journal article" date="2017" name="Nature">
        <title>Genome sequence of the progenitor of the wheat D genome Aegilops tauschii.</title>
        <authorList>
            <person name="Luo M.C."/>
            <person name="Gu Y.Q."/>
            <person name="Puiu D."/>
            <person name="Wang H."/>
            <person name="Twardziok S.O."/>
            <person name="Deal K.R."/>
            <person name="Huo N."/>
            <person name="Zhu T."/>
            <person name="Wang L."/>
            <person name="Wang Y."/>
            <person name="McGuire P.E."/>
            <person name="Liu S."/>
            <person name="Long H."/>
            <person name="Ramasamy R.K."/>
            <person name="Rodriguez J.C."/>
            <person name="Van S.L."/>
            <person name="Yuan L."/>
            <person name="Wang Z."/>
            <person name="Xia Z."/>
            <person name="Xiao L."/>
            <person name="Anderson O.D."/>
            <person name="Ouyang S."/>
            <person name="Liang Y."/>
            <person name="Zimin A.V."/>
            <person name="Pertea G."/>
            <person name="Qi P."/>
            <person name="Bennetzen J.L."/>
            <person name="Dai X."/>
            <person name="Dawson M.W."/>
            <person name="Muller H.G."/>
            <person name="Kugler K."/>
            <person name="Rivarola-Duarte L."/>
            <person name="Spannagl M."/>
            <person name="Mayer K.F.X."/>
            <person name="Lu F.H."/>
            <person name="Bevan M.W."/>
            <person name="Leroy P."/>
            <person name="Li P."/>
            <person name="You F.M."/>
            <person name="Sun Q."/>
            <person name="Liu Z."/>
            <person name="Lyons E."/>
            <person name="Wicker T."/>
            <person name="Salzberg S.L."/>
            <person name="Devos K.M."/>
            <person name="Dvorak J."/>
        </authorList>
    </citation>
    <scope>NUCLEOTIDE SEQUENCE [LARGE SCALE GENOMIC DNA]</scope>
    <source>
        <strain evidence="1">cv. AL8/78</strain>
    </source>
</reference>
<dbReference type="Gramene" id="AET5Gv20072700.1">
    <property type="protein sequence ID" value="AET5Gv20072700.1"/>
    <property type="gene ID" value="AET5Gv20072700"/>
</dbReference>